<evidence type="ECO:0000256" key="2">
    <source>
        <dbReference type="SAM" id="SignalP"/>
    </source>
</evidence>
<reference evidence="3" key="1">
    <citation type="journal article" date="2023" name="IScience">
        <title>Live-bearing cockroach genome reveals convergent evolutionary mechanisms linked to viviparity in insects and beyond.</title>
        <authorList>
            <person name="Fouks B."/>
            <person name="Harrison M.C."/>
            <person name="Mikhailova A.A."/>
            <person name="Marchal E."/>
            <person name="English S."/>
            <person name="Carruthers M."/>
            <person name="Jennings E.C."/>
            <person name="Chiamaka E.L."/>
            <person name="Frigard R.A."/>
            <person name="Pippel M."/>
            <person name="Attardo G.M."/>
            <person name="Benoit J.B."/>
            <person name="Bornberg-Bauer E."/>
            <person name="Tobe S.S."/>
        </authorList>
    </citation>
    <scope>NUCLEOTIDE SEQUENCE</scope>
    <source>
        <strain evidence="3">Stay&amp;Tobe</strain>
    </source>
</reference>
<proteinExistence type="predicted"/>
<name>A0AAD8A026_DIPPU</name>
<feature type="signal peptide" evidence="2">
    <location>
        <begin position="1"/>
        <end position="19"/>
    </location>
</feature>
<keyword evidence="4" id="KW-1185">Reference proteome</keyword>
<feature type="transmembrane region" description="Helical" evidence="1">
    <location>
        <begin position="55"/>
        <end position="74"/>
    </location>
</feature>
<organism evidence="3 4">
    <name type="scientific">Diploptera punctata</name>
    <name type="common">Pacific beetle cockroach</name>
    <dbReference type="NCBI Taxonomy" id="6984"/>
    <lineage>
        <taxon>Eukaryota</taxon>
        <taxon>Metazoa</taxon>
        <taxon>Ecdysozoa</taxon>
        <taxon>Arthropoda</taxon>
        <taxon>Hexapoda</taxon>
        <taxon>Insecta</taxon>
        <taxon>Pterygota</taxon>
        <taxon>Neoptera</taxon>
        <taxon>Polyneoptera</taxon>
        <taxon>Dictyoptera</taxon>
        <taxon>Blattodea</taxon>
        <taxon>Blaberoidea</taxon>
        <taxon>Blaberidae</taxon>
        <taxon>Diplopterinae</taxon>
        <taxon>Diploptera</taxon>
    </lineage>
</organism>
<evidence type="ECO:0000313" key="4">
    <source>
        <dbReference type="Proteomes" id="UP001233999"/>
    </source>
</evidence>
<dbReference type="EMBL" id="JASPKZ010004932">
    <property type="protein sequence ID" value="KAJ9589546.1"/>
    <property type="molecule type" value="Genomic_DNA"/>
</dbReference>
<feature type="chain" id="PRO_5042131746" evidence="2">
    <location>
        <begin position="20"/>
        <end position="91"/>
    </location>
</feature>
<dbReference type="Proteomes" id="UP001233999">
    <property type="component" value="Unassembled WGS sequence"/>
</dbReference>
<gene>
    <name evidence="3" type="ORF">L9F63_017234</name>
</gene>
<reference evidence="3" key="2">
    <citation type="submission" date="2023-05" db="EMBL/GenBank/DDBJ databases">
        <authorList>
            <person name="Fouks B."/>
        </authorList>
    </citation>
    <scope>NUCLEOTIDE SEQUENCE</scope>
    <source>
        <strain evidence="3">Stay&amp;Tobe</strain>
        <tissue evidence="3">Testes</tissue>
    </source>
</reference>
<accession>A0AAD8A026</accession>
<dbReference type="AlphaFoldDB" id="A0AAD8A026"/>
<evidence type="ECO:0000313" key="3">
    <source>
        <dbReference type="EMBL" id="KAJ9589546.1"/>
    </source>
</evidence>
<protein>
    <submittedName>
        <fullName evidence="3">Uncharacterized protein</fullName>
    </submittedName>
</protein>
<sequence length="91" mass="10514">MIFYAAMAQKASLIGFVTALQIQVTSPLTHNIFGTAKACFQTVLTTYWYNESKPLWWWFSNWIVLGGSAAYARVRQCEMEQQQKSQKQQKD</sequence>
<keyword evidence="1" id="KW-0472">Membrane</keyword>
<comment type="caution">
    <text evidence="3">The sequence shown here is derived from an EMBL/GenBank/DDBJ whole genome shotgun (WGS) entry which is preliminary data.</text>
</comment>
<evidence type="ECO:0000256" key="1">
    <source>
        <dbReference type="SAM" id="Phobius"/>
    </source>
</evidence>
<keyword evidence="2" id="KW-0732">Signal</keyword>
<keyword evidence="1" id="KW-0812">Transmembrane</keyword>
<keyword evidence="1" id="KW-1133">Transmembrane helix</keyword>